<accession>A0A9D6Z3F1</accession>
<dbReference type="Gene3D" id="3.20.20.150">
    <property type="entry name" value="Divalent-metal-dependent TIM barrel enzymes"/>
    <property type="match status" value="1"/>
</dbReference>
<dbReference type="InterPro" id="IPR013022">
    <property type="entry name" value="Xyl_isomerase-like_TIM-brl"/>
</dbReference>
<proteinExistence type="predicted"/>
<feature type="domain" description="Xylose isomerase-like TIM barrel" evidence="2">
    <location>
        <begin position="21"/>
        <end position="99"/>
    </location>
</feature>
<dbReference type="InterPro" id="IPR050417">
    <property type="entry name" value="Sugar_Epim/Isomerase"/>
</dbReference>
<dbReference type="EMBL" id="JACRDE010000270">
    <property type="protein sequence ID" value="MBI5249824.1"/>
    <property type="molecule type" value="Genomic_DNA"/>
</dbReference>
<gene>
    <name evidence="3" type="ORF">HY912_10040</name>
</gene>
<sequence length="100" mass="11100">MTKLSASLDYMFTDADYLSRFARAAKAGFKGLEMIIPYEWPKERLAEESKRHGIEVAIMVAPAGDFKAGDRGLASNPDRTHEFRQSIGLAIEYAKLLGCS</sequence>
<dbReference type="PANTHER" id="PTHR43489">
    <property type="entry name" value="ISOMERASE"/>
    <property type="match status" value="1"/>
</dbReference>
<dbReference type="GO" id="GO:0046487">
    <property type="term" value="P:glyoxylate metabolic process"/>
    <property type="evidence" value="ECO:0007669"/>
    <property type="project" value="TreeGrafter"/>
</dbReference>
<feature type="non-terminal residue" evidence="3">
    <location>
        <position position="100"/>
    </location>
</feature>
<dbReference type="Proteomes" id="UP000807825">
    <property type="component" value="Unassembled WGS sequence"/>
</dbReference>
<organism evidence="3 4">
    <name type="scientific">Desulfomonile tiedjei</name>
    <dbReference type="NCBI Taxonomy" id="2358"/>
    <lineage>
        <taxon>Bacteria</taxon>
        <taxon>Pseudomonadati</taxon>
        <taxon>Thermodesulfobacteriota</taxon>
        <taxon>Desulfomonilia</taxon>
        <taxon>Desulfomonilales</taxon>
        <taxon>Desulfomonilaceae</taxon>
        <taxon>Desulfomonile</taxon>
    </lineage>
</organism>
<dbReference type="GO" id="GO:0008903">
    <property type="term" value="F:hydroxypyruvate isomerase activity"/>
    <property type="evidence" value="ECO:0007669"/>
    <property type="project" value="TreeGrafter"/>
</dbReference>
<keyword evidence="1 3" id="KW-0413">Isomerase</keyword>
<evidence type="ECO:0000313" key="3">
    <source>
        <dbReference type="EMBL" id="MBI5249824.1"/>
    </source>
</evidence>
<dbReference type="InterPro" id="IPR036237">
    <property type="entry name" value="Xyl_isomerase-like_sf"/>
</dbReference>
<reference evidence="3" key="1">
    <citation type="submission" date="2020-07" db="EMBL/GenBank/DDBJ databases">
        <title>Huge and variable diversity of episymbiotic CPR bacteria and DPANN archaea in groundwater ecosystems.</title>
        <authorList>
            <person name="He C.Y."/>
            <person name="Keren R."/>
            <person name="Whittaker M."/>
            <person name="Farag I.F."/>
            <person name="Doudna J."/>
            <person name="Cate J.H.D."/>
            <person name="Banfield J.F."/>
        </authorList>
    </citation>
    <scope>NUCLEOTIDE SEQUENCE</scope>
    <source>
        <strain evidence="3">NC_groundwater_1664_Pr3_B-0.1um_52_9</strain>
    </source>
</reference>
<name>A0A9D6Z3F1_9BACT</name>
<dbReference type="AlphaFoldDB" id="A0A9D6Z3F1"/>
<dbReference type="SUPFAM" id="SSF51658">
    <property type="entry name" value="Xylose isomerase-like"/>
    <property type="match status" value="1"/>
</dbReference>
<protein>
    <submittedName>
        <fullName evidence="3">Hydroxypyruvate isomerase</fullName>
    </submittedName>
</protein>
<dbReference type="Pfam" id="PF01261">
    <property type="entry name" value="AP_endonuc_2"/>
    <property type="match status" value="1"/>
</dbReference>
<evidence type="ECO:0000259" key="2">
    <source>
        <dbReference type="Pfam" id="PF01261"/>
    </source>
</evidence>
<comment type="caution">
    <text evidence="3">The sequence shown here is derived from an EMBL/GenBank/DDBJ whole genome shotgun (WGS) entry which is preliminary data.</text>
</comment>
<evidence type="ECO:0000313" key="4">
    <source>
        <dbReference type="Proteomes" id="UP000807825"/>
    </source>
</evidence>
<evidence type="ECO:0000256" key="1">
    <source>
        <dbReference type="ARBA" id="ARBA00023235"/>
    </source>
</evidence>
<dbReference type="PANTHER" id="PTHR43489:SF6">
    <property type="entry name" value="HYDROXYPYRUVATE ISOMERASE-RELATED"/>
    <property type="match status" value="1"/>
</dbReference>